<accession>A0ABU7X1L9</accession>
<dbReference type="Proteomes" id="UP001348265">
    <property type="component" value="Unassembled WGS sequence"/>
</dbReference>
<dbReference type="RefSeq" id="WP_331788946.1">
    <property type="nucleotide sequence ID" value="NZ_JAVFKM010000020.1"/>
</dbReference>
<protein>
    <submittedName>
        <fullName evidence="1">Uncharacterized protein</fullName>
    </submittedName>
</protein>
<proteinExistence type="predicted"/>
<gene>
    <name evidence="1" type="ORF">RB636_30815</name>
</gene>
<keyword evidence="2" id="KW-1185">Reference proteome</keyword>
<evidence type="ECO:0000313" key="1">
    <source>
        <dbReference type="EMBL" id="MEF3117572.1"/>
    </source>
</evidence>
<reference evidence="1 2" key="1">
    <citation type="submission" date="2023-08" db="EMBL/GenBank/DDBJ databases">
        <authorList>
            <person name="Sharma P."/>
            <person name="Verma V."/>
            <person name="Mohan M.K."/>
            <person name="Dubey A.K."/>
        </authorList>
    </citation>
    <scope>NUCLEOTIDE SEQUENCE [LARGE SCALE GENOMIC DNA]</scope>
    <source>
        <strain evidence="1 2">ADP4</strain>
    </source>
</reference>
<organism evidence="1 2">
    <name type="scientific">Streptomyces chrestomyceticus</name>
    <dbReference type="NCBI Taxonomy" id="68185"/>
    <lineage>
        <taxon>Bacteria</taxon>
        <taxon>Bacillati</taxon>
        <taxon>Actinomycetota</taxon>
        <taxon>Actinomycetes</taxon>
        <taxon>Kitasatosporales</taxon>
        <taxon>Streptomycetaceae</taxon>
        <taxon>Streptomyces</taxon>
    </lineage>
</organism>
<name>A0ABU7X1L9_9ACTN</name>
<sequence>MNSAAVLMAESLYDRYMQAAAAHRAHGETCTRCSPDARCDTGRRLHESFTRLQDAYLRWQKQQRT</sequence>
<comment type="caution">
    <text evidence="1">The sequence shown here is derived from an EMBL/GenBank/DDBJ whole genome shotgun (WGS) entry which is preliminary data.</text>
</comment>
<dbReference type="EMBL" id="JAVFKM010000020">
    <property type="protein sequence ID" value="MEF3117572.1"/>
    <property type="molecule type" value="Genomic_DNA"/>
</dbReference>
<evidence type="ECO:0000313" key="2">
    <source>
        <dbReference type="Proteomes" id="UP001348265"/>
    </source>
</evidence>